<dbReference type="GeneID" id="37022837"/>
<sequence length="348" mass="39055">MDESLRCNSLPCRKPLQAEGRAVSTSCSHIFCFECATNLLQGRRICPACSTPLENQDDAVVTSLNPSASYKASVLAGLSPQIIMEICTRAIAFHNYQSMQESAFQQMLLKKAQASNSTFERELNRIQISAKTEVNHLEAKVQELTNELAEERRKTRELHDILRSTGRDYENLKTQFDQSRRKAIRSDLDQITAIATPKHARNRISAPQPFFPSDDISNDPIVGLRTPSRTLGDRTNIFDGQARQTPNRLSLIRANSRTPHPTPAQPQPQPPPTFFTPGVPKSNVSNVARTPSRRQSDGIRALGSRTPIRPMPLPTPRMPSRQLPRQQQKSGYQSHEDTYPTMNGTRYP</sequence>
<dbReference type="InterPro" id="IPR017907">
    <property type="entry name" value="Znf_RING_CS"/>
</dbReference>
<keyword evidence="9" id="KW-1185">Reference proteome</keyword>
<dbReference type="OrthoDB" id="441210at2759"/>
<dbReference type="PANTHER" id="PTHR14305">
    <property type="entry name" value="E3 UBIQUITIN-PROTEIN LIGASE CCNB1IP1"/>
    <property type="match status" value="1"/>
</dbReference>
<feature type="compositionally biased region" description="Pro residues" evidence="6">
    <location>
        <begin position="260"/>
        <end position="274"/>
    </location>
</feature>
<evidence type="ECO:0000256" key="6">
    <source>
        <dbReference type="SAM" id="MobiDB-lite"/>
    </source>
</evidence>
<protein>
    <recommendedName>
        <fullName evidence="7">RING-type domain-containing protein</fullName>
    </recommendedName>
</protein>
<accession>A0A316VAD7</accession>
<dbReference type="GO" id="GO:0008270">
    <property type="term" value="F:zinc ion binding"/>
    <property type="evidence" value="ECO:0007669"/>
    <property type="project" value="UniProtKB-KW"/>
</dbReference>
<keyword evidence="2 4" id="KW-0863">Zinc-finger</keyword>
<keyword evidence="1" id="KW-0479">Metal-binding</keyword>
<feature type="domain" description="RING-type" evidence="7">
    <location>
        <begin position="12"/>
        <end position="50"/>
    </location>
</feature>
<gene>
    <name evidence="8" type="ORF">FA14DRAFT_181034</name>
</gene>
<dbReference type="InterPro" id="IPR001841">
    <property type="entry name" value="Znf_RING"/>
</dbReference>
<feature type="region of interest" description="Disordered" evidence="6">
    <location>
        <begin position="227"/>
        <end position="348"/>
    </location>
</feature>
<evidence type="ECO:0000313" key="8">
    <source>
        <dbReference type="EMBL" id="PWN34410.1"/>
    </source>
</evidence>
<dbReference type="PROSITE" id="PS50089">
    <property type="entry name" value="ZF_RING_2"/>
    <property type="match status" value="1"/>
</dbReference>
<evidence type="ECO:0000313" key="9">
    <source>
        <dbReference type="Proteomes" id="UP000245771"/>
    </source>
</evidence>
<dbReference type="SUPFAM" id="SSF57850">
    <property type="entry name" value="RING/U-box"/>
    <property type="match status" value="1"/>
</dbReference>
<evidence type="ECO:0000256" key="1">
    <source>
        <dbReference type="ARBA" id="ARBA00022723"/>
    </source>
</evidence>
<reference evidence="8 9" key="1">
    <citation type="journal article" date="2018" name="Mol. Biol. Evol.">
        <title>Broad Genomic Sampling Reveals a Smut Pathogenic Ancestry of the Fungal Clade Ustilaginomycotina.</title>
        <authorList>
            <person name="Kijpornyongpan T."/>
            <person name="Mondo S.J."/>
            <person name="Barry K."/>
            <person name="Sandor L."/>
            <person name="Lee J."/>
            <person name="Lipzen A."/>
            <person name="Pangilinan J."/>
            <person name="LaButti K."/>
            <person name="Hainaut M."/>
            <person name="Henrissat B."/>
            <person name="Grigoriev I.V."/>
            <person name="Spatafora J.W."/>
            <person name="Aime M.C."/>
        </authorList>
    </citation>
    <scope>NUCLEOTIDE SEQUENCE [LARGE SCALE GENOMIC DNA]</scope>
    <source>
        <strain evidence="8 9">MCA 3882</strain>
    </source>
</reference>
<feature type="compositionally biased region" description="Polar residues" evidence="6">
    <location>
        <begin position="323"/>
        <end position="333"/>
    </location>
</feature>
<dbReference type="RefSeq" id="XP_025354712.1">
    <property type="nucleotide sequence ID" value="XM_025501056.1"/>
</dbReference>
<dbReference type="GO" id="GO:0007131">
    <property type="term" value="P:reciprocal meiotic recombination"/>
    <property type="evidence" value="ECO:0007669"/>
    <property type="project" value="InterPro"/>
</dbReference>
<dbReference type="GO" id="GO:0061630">
    <property type="term" value="F:ubiquitin protein ligase activity"/>
    <property type="evidence" value="ECO:0007669"/>
    <property type="project" value="InterPro"/>
</dbReference>
<dbReference type="Pfam" id="PF14634">
    <property type="entry name" value="zf-RING_5"/>
    <property type="match status" value="1"/>
</dbReference>
<dbReference type="EMBL" id="KZ819604">
    <property type="protein sequence ID" value="PWN34410.1"/>
    <property type="molecule type" value="Genomic_DNA"/>
</dbReference>
<feature type="compositionally biased region" description="Polar residues" evidence="6">
    <location>
        <begin position="242"/>
        <end position="257"/>
    </location>
</feature>
<dbReference type="GO" id="GO:0000795">
    <property type="term" value="C:synaptonemal complex"/>
    <property type="evidence" value="ECO:0007669"/>
    <property type="project" value="InterPro"/>
</dbReference>
<dbReference type="Gene3D" id="3.30.40.10">
    <property type="entry name" value="Zinc/RING finger domain, C3HC4 (zinc finger)"/>
    <property type="match status" value="1"/>
</dbReference>
<evidence type="ECO:0000256" key="3">
    <source>
        <dbReference type="ARBA" id="ARBA00022833"/>
    </source>
</evidence>
<dbReference type="PROSITE" id="PS00518">
    <property type="entry name" value="ZF_RING_1"/>
    <property type="match status" value="1"/>
</dbReference>
<dbReference type="InterPro" id="IPR042448">
    <property type="entry name" value="CCNB1IP1"/>
</dbReference>
<evidence type="ECO:0000256" key="2">
    <source>
        <dbReference type="ARBA" id="ARBA00022771"/>
    </source>
</evidence>
<dbReference type="InterPro" id="IPR013083">
    <property type="entry name" value="Znf_RING/FYVE/PHD"/>
</dbReference>
<proteinExistence type="predicted"/>
<dbReference type="AlphaFoldDB" id="A0A316VAD7"/>
<name>A0A316VAD7_9BASI</name>
<evidence type="ECO:0000256" key="5">
    <source>
        <dbReference type="SAM" id="Coils"/>
    </source>
</evidence>
<evidence type="ECO:0000259" key="7">
    <source>
        <dbReference type="PROSITE" id="PS50089"/>
    </source>
</evidence>
<feature type="coiled-coil region" evidence="5">
    <location>
        <begin position="109"/>
        <end position="161"/>
    </location>
</feature>
<keyword evidence="3" id="KW-0862">Zinc</keyword>
<dbReference type="PANTHER" id="PTHR14305:SF0">
    <property type="entry name" value="E3 UBIQUITIN-PROTEIN LIGASE CCNB1IP1"/>
    <property type="match status" value="1"/>
</dbReference>
<dbReference type="InParanoid" id="A0A316VAD7"/>
<dbReference type="Proteomes" id="UP000245771">
    <property type="component" value="Unassembled WGS sequence"/>
</dbReference>
<keyword evidence="5" id="KW-0175">Coiled coil</keyword>
<organism evidence="8 9">
    <name type="scientific">Meira miltonrushii</name>
    <dbReference type="NCBI Taxonomy" id="1280837"/>
    <lineage>
        <taxon>Eukaryota</taxon>
        <taxon>Fungi</taxon>
        <taxon>Dikarya</taxon>
        <taxon>Basidiomycota</taxon>
        <taxon>Ustilaginomycotina</taxon>
        <taxon>Exobasidiomycetes</taxon>
        <taxon>Exobasidiales</taxon>
        <taxon>Brachybasidiaceae</taxon>
        <taxon>Meira</taxon>
    </lineage>
</organism>
<evidence type="ECO:0000256" key="4">
    <source>
        <dbReference type="PROSITE-ProRule" id="PRU00175"/>
    </source>
</evidence>